<keyword evidence="1" id="KW-1133">Transmembrane helix</keyword>
<name>A0A0C2N731_THEKT</name>
<dbReference type="GO" id="GO:0005737">
    <property type="term" value="C:cytoplasm"/>
    <property type="evidence" value="ECO:0007669"/>
    <property type="project" value="TreeGrafter"/>
</dbReference>
<dbReference type="SMART" id="SM00324">
    <property type="entry name" value="RhoGAP"/>
    <property type="match status" value="1"/>
</dbReference>
<dbReference type="Pfam" id="PF00620">
    <property type="entry name" value="RhoGAP"/>
    <property type="match status" value="1"/>
</dbReference>
<dbReference type="OrthoDB" id="19923at2759"/>
<feature type="domain" description="Rho-GAP" evidence="2">
    <location>
        <begin position="167"/>
        <end position="351"/>
    </location>
</feature>
<dbReference type="InterPro" id="IPR000198">
    <property type="entry name" value="RhoGAP_dom"/>
</dbReference>
<keyword evidence="4" id="KW-1185">Reference proteome</keyword>
<evidence type="ECO:0000259" key="2">
    <source>
        <dbReference type="PROSITE" id="PS50238"/>
    </source>
</evidence>
<dbReference type="Proteomes" id="UP000031668">
    <property type="component" value="Unassembled WGS sequence"/>
</dbReference>
<dbReference type="SUPFAM" id="SSF48350">
    <property type="entry name" value="GTPase activation domain, GAP"/>
    <property type="match status" value="1"/>
</dbReference>
<feature type="transmembrane region" description="Helical" evidence="1">
    <location>
        <begin position="92"/>
        <end position="112"/>
    </location>
</feature>
<dbReference type="GO" id="GO:0007264">
    <property type="term" value="P:small GTPase-mediated signal transduction"/>
    <property type="evidence" value="ECO:0007669"/>
    <property type="project" value="TreeGrafter"/>
</dbReference>
<evidence type="ECO:0000256" key="1">
    <source>
        <dbReference type="SAM" id="Phobius"/>
    </source>
</evidence>
<dbReference type="CDD" id="cd00159">
    <property type="entry name" value="RhoGAP"/>
    <property type="match status" value="1"/>
</dbReference>
<dbReference type="OMA" id="WLQNAYK"/>
<dbReference type="GO" id="GO:0005096">
    <property type="term" value="F:GTPase activator activity"/>
    <property type="evidence" value="ECO:0007669"/>
    <property type="project" value="TreeGrafter"/>
</dbReference>
<protein>
    <submittedName>
        <fullName evidence="3">Rho GTPase-activating protein 1</fullName>
    </submittedName>
</protein>
<comment type="caution">
    <text evidence="3">The sequence shown here is derived from an EMBL/GenBank/DDBJ whole genome shotgun (WGS) entry which is preliminary data.</text>
</comment>
<evidence type="ECO:0000313" key="4">
    <source>
        <dbReference type="Proteomes" id="UP000031668"/>
    </source>
</evidence>
<keyword evidence="1" id="KW-0472">Membrane</keyword>
<dbReference type="EMBL" id="JWZT01002320">
    <property type="protein sequence ID" value="KII69697.1"/>
    <property type="molecule type" value="Genomic_DNA"/>
</dbReference>
<accession>A0A0C2N731</accession>
<reference evidence="3 4" key="1">
    <citation type="journal article" date="2014" name="Genome Biol. Evol.">
        <title>The genome of the myxosporean Thelohanellus kitauei shows adaptations to nutrient acquisition within its fish host.</title>
        <authorList>
            <person name="Yang Y."/>
            <person name="Xiong J."/>
            <person name="Zhou Z."/>
            <person name="Huo F."/>
            <person name="Miao W."/>
            <person name="Ran C."/>
            <person name="Liu Y."/>
            <person name="Zhang J."/>
            <person name="Feng J."/>
            <person name="Wang M."/>
            <person name="Wang M."/>
            <person name="Wang L."/>
            <person name="Yao B."/>
        </authorList>
    </citation>
    <scope>NUCLEOTIDE SEQUENCE [LARGE SCALE GENOMIC DNA]</scope>
    <source>
        <strain evidence="3">Wuqing</strain>
    </source>
</reference>
<evidence type="ECO:0000313" key="3">
    <source>
        <dbReference type="EMBL" id="KII69697.1"/>
    </source>
</evidence>
<dbReference type="SUPFAM" id="SSF52087">
    <property type="entry name" value="CRAL/TRIO domain"/>
    <property type="match status" value="1"/>
</dbReference>
<gene>
    <name evidence="3" type="ORF">RF11_07294</name>
</gene>
<dbReference type="PANTHER" id="PTHR45808">
    <property type="entry name" value="RHO GTPASE-ACTIVATING PROTEIN 68F"/>
    <property type="match status" value="1"/>
</dbReference>
<dbReference type="Pfam" id="PF13716">
    <property type="entry name" value="CRAL_TRIO_2"/>
    <property type="match status" value="1"/>
</dbReference>
<dbReference type="InterPro" id="IPR036865">
    <property type="entry name" value="CRAL-TRIO_dom_sf"/>
</dbReference>
<keyword evidence="1" id="KW-0812">Transmembrane</keyword>
<dbReference type="AlphaFoldDB" id="A0A0C2N731"/>
<dbReference type="Gene3D" id="1.10.555.10">
    <property type="entry name" value="Rho GTPase activation protein"/>
    <property type="match status" value="1"/>
</dbReference>
<dbReference type="InterPro" id="IPR008936">
    <property type="entry name" value="Rho_GTPase_activation_prot"/>
</dbReference>
<dbReference type="Gene3D" id="3.40.525.10">
    <property type="entry name" value="CRAL-TRIO lipid binding domain"/>
    <property type="match status" value="1"/>
</dbReference>
<dbReference type="PANTHER" id="PTHR45808:SF2">
    <property type="entry name" value="RHO GTPASE-ACTIVATING PROTEIN 68F"/>
    <property type="match status" value="1"/>
</dbReference>
<dbReference type="PROSITE" id="PS50238">
    <property type="entry name" value="RHOGAP"/>
    <property type="match status" value="1"/>
</dbReference>
<dbReference type="InterPro" id="IPR001251">
    <property type="entry name" value="CRAL-TRIO_dom"/>
</dbReference>
<organism evidence="3 4">
    <name type="scientific">Thelohanellus kitauei</name>
    <name type="common">Myxosporean</name>
    <dbReference type="NCBI Taxonomy" id="669202"/>
    <lineage>
        <taxon>Eukaryota</taxon>
        <taxon>Metazoa</taxon>
        <taxon>Cnidaria</taxon>
        <taxon>Myxozoa</taxon>
        <taxon>Myxosporea</taxon>
        <taxon>Bivalvulida</taxon>
        <taxon>Platysporina</taxon>
        <taxon>Myxobolidae</taxon>
        <taxon>Thelohanellus</taxon>
    </lineage>
</organism>
<sequence>MEKYNIMKLCGTDFSGRPVITILSKNLPPNYQSMKEEIISLFLQTVSQIEKDHDYVILYINNPEQSFGFSAAKLLFDMHNSIEYAYRKNIKALYIMFPSFSMNILLSMLWFLSSKFRSKIIQINDISELSFYMKISSLNVPMHFFQTPGSENSSTVRESPKNPLLGIDIKTLFKSQDHVEMPRFLETCISKIKTDGLDTVGIFRTSPSLSEFNNILERVDRDTDCSNMKVEICALLIKKLLYSLPSPILDQKTLVSLKKGDGSNLKDIEEDIKSYLSTLGEEEKLILKSIFDLCDKINENSETNKMNYTNLAIVFTPNLVRKAVESEQDTEMSMFSIDFVIYLMKNHKNLLV</sequence>
<proteinExistence type="predicted"/>